<evidence type="ECO:0000256" key="7">
    <source>
        <dbReference type="ARBA" id="ARBA00025408"/>
    </source>
</evidence>
<evidence type="ECO:0000256" key="1">
    <source>
        <dbReference type="ARBA" id="ARBA00004123"/>
    </source>
</evidence>
<dbReference type="InterPro" id="IPR036575">
    <property type="entry name" value="TFIIS_cen_dom_sf"/>
</dbReference>
<feature type="domain" description="TFIIS central" evidence="10">
    <location>
        <begin position="1"/>
        <end position="95"/>
    </location>
</feature>
<dbReference type="FunFam" id="2.20.25.10:FF:000001">
    <property type="entry name" value="Probable Transcription elongation factor S-II"/>
    <property type="match status" value="1"/>
</dbReference>
<keyword evidence="5" id="KW-0862">Zinc</keyword>
<evidence type="ECO:0000259" key="9">
    <source>
        <dbReference type="PROSITE" id="PS51133"/>
    </source>
</evidence>
<dbReference type="GO" id="GO:0006351">
    <property type="term" value="P:DNA-templated transcription"/>
    <property type="evidence" value="ECO:0007669"/>
    <property type="project" value="InterPro"/>
</dbReference>
<dbReference type="AlphaFoldDB" id="A0AAD9JQ34"/>
<keyword evidence="3" id="KW-0479">Metal-binding</keyword>
<dbReference type="SMART" id="SM00510">
    <property type="entry name" value="TFS2M"/>
    <property type="match status" value="1"/>
</dbReference>
<dbReference type="InterPro" id="IPR003618">
    <property type="entry name" value="TFIIS_cen_dom"/>
</dbReference>
<dbReference type="SUPFAM" id="SSF46942">
    <property type="entry name" value="Elongation factor TFIIS domain 2"/>
    <property type="match status" value="1"/>
</dbReference>
<dbReference type="SMART" id="SM00440">
    <property type="entry name" value="ZnF_C2C2"/>
    <property type="match status" value="1"/>
</dbReference>
<evidence type="ECO:0000256" key="8">
    <source>
        <dbReference type="PROSITE-ProRule" id="PRU00472"/>
    </source>
</evidence>
<organism evidence="11 12">
    <name type="scientific">Paralvinella palmiformis</name>
    <dbReference type="NCBI Taxonomy" id="53620"/>
    <lineage>
        <taxon>Eukaryota</taxon>
        <taxon>Metazoa</taxon>
        <taxon>Spiralia</taxon>
        <taxon>Lophotrochozoa</taxon>
        <taxon>Annelida</taxon>
        <taxon>Polychaeta</taxon>
        <taxon>Sedentaria</taxon>
        <taxon>Canalipalpata</taxon>
        <taxon>Terebellida</taxon>
        <taxon>Terebelliformia</taxon>
        <taxon>Alvinellidae</taxon>
        <taxon>Paralvinella</taxon>
    </lineage>
</organism>
<dbReference type="SUPFAM" id="SSF57783">
    <property type="entry name" value="Zinc beta-ribbon"/>
    <property type="match status" value="1"/>
</dbReference>
<dbReference type="PANTHER" id="PTHR11477:SF0">
    <property type="entry name" value="IP08861P-RELATED"/>
    <property type="match status" value="1"/>
</dbReference>
<dbReference type="PROSITE" id="PS51321">
    <property type="entry name" value="TFIIS_CENTRAL"/>
    <property type="match status" value="1"/>
</dbReference>
<keyword evidence="6" id="KW-0539">Nucleus</keyword>
<evidence type="ECO:0000313" key="11">
    <source>
        <dbReference type="EMBL" id="KAK2157186.1"/>
    </source>
</evidence>
<dbReference type="GO" id="GO:0003676">
    <property type="term" value="F:nucleic acid binding"/>
    <property type="evidence" value="ECO:0007669"/>
    <property type="project" value="InterPro"/>
</dbReference>
<feature type="domain" description="TFIIS-type" evidence="9">
    <location>
        <begin position="98"/>
        <end position="138"/>
    </location>
</feature>
<keyword evidence="12" id="KW-1185">Reference proteome</keyword>
<dbReference type="PROSITE" id="PS51133">
    <property type="entry name" value="ZF_TFIIS_2"/>
    <property type="match status" value="1"/>
</dbReference>
<evidence type="ECO:0000256" key="5">
    <source>
        <dbReference type="ARBA" id="ARBA00022833"/>
    </source>
</evidence>
<dbReference type="InterPro" id="IPR001222">
    <property type="entry name" value="Znf_TFIIS"/>
</dbReference>
<name>A0AAD9JQ34_9ANNE</name>
<accession>A0AAD9JQ34</accession>
<evidence type="ECO:0000256" key="3">
    <source>
        <dbReference type="ARBA" id="ARBA00022723"/>
    </source>
</evidence>
<evidence type="ECO:0000256" key="6">
    <source>
        <dbReference type="ARBA" id="ARBA00023242"/>
    </source>
</evidence>
<dbReference type="EMBL" id="JAODUP010000196">
    <property type="protein sequence ID" value="KAK2157186.1"/>
    <property type="molecule type" value="Genomic_DNA"/>
</dbReference>
<dbReference type="GO" id="GO:0008270">
    <property type="term" value="F:zinc ion binding"/>
    <property type="evidence" value="ECO:0007669"/>
    <property type="project" value="UniProtKB-KW"/>
</dbReference>
<comment type="subcellular location">
    <subcellularLocation>
        <location evidence="1">Nucleus</location>
    </subcellularLocation>
</comment>
<dbReference type="Gene3D" id="2.20.25.10">
    <property type="match status" value="1"/>
</dbReference>
<proteinExistence type="inferred from homology"/>
<protein>
    <submittedName>
        <fullName evidence="11">Uncharacterized protein</fullName>
    </submittedName>
</protein>
<dbReference type="PROSITE" id="PS00466">
    <property type="entry name" value="ZF_TFIIS_1"/>
    <property type="match status" value="1"/>
</dbReference>
<comment type="similarity">
    <text evidence="2">Belongs to the TFS-II family.</text>
</comment>
<gene>
    <name evidence="11" type="ORF">LSH36_196g05029</name>
</gene>
<dbReference type="CDD" id="cd13749">
    <property type="entry name" value="Zn-ribbon_TFIIS"/>
    <property type="match status" value="1"/>
</dbReference>
<sequence length="140" mass="16020">MTLIVFKQIVLNVSIFKEFKDTGPKYKTRIRSRVANLKDVKNPALRENVLTGLIPVDRIACMTAEEMASDELKQMRAKLTKEAINDHQMSYQGGTRTTLFKCGRCGKRDCTYNQVQTRSADEPMTTFVVCNLCGNRWKFC</sequence>
<dbReference type="Gene3D" id="1.10.472.30">
    <property type="entry name" value="Transcription elongation factor S-II, central domain"/>
    <property type="match status" value="1"/>
</dbReference>
<comment type="caution">
    <text evidence="11">The sequence shown here is derived from an EMBL/GenBank/DDBJ whole genome shotgun (WGS) entry which is preliminary data.</text>
</comment>
<evidence type="ECO:0000313" key="12">
    <source>
        <dbReference type="Proteomes" id="UP001208570"/>
    </source>
</evidence>
<keyword evidence="4 8" id="KW-0863">Zinc-finger</keyword>
<evidence type="ECO:0000256" key="4">
    <source>
        <dbReference type="ARBA" id="ARBA00022771"/>
    </source>
</evidence>
<dbReference type="PANTHER" id="PTHR11477">
    <property type="entry name" value="TRANSCRIPTION FACTOR S-II ZINC FINGER DOMAIN-CONTAINING PROTEIN"/>
    <property type="match status" value="1"/>
</dbReference>
<dbReference type="GO" id="GO:0005634">
    <property type="term" value="C:nucleus"/>
    <property type="evidence" value="ECO:0007669"/>
    <property type="project" value="UniProtKB-SubCell"/>
</dbReference>
<comment type="function">
    <text evidence="7">Necessary for efficient RNA polymerase II transcription elongation past template-encoded arresting sites. The arresting sites in DNA have the property of trapping a certain fraction of elongating RNA polymerases that pass through, resulting in locked ternary complexes. Cleavage of the nascent transcript by S-II allows the resumption of elongation from the new 3'-terminus.</text>
</comment>
<dbReference type="Pfam" id="PF07500">
    <property type="entry name" value="TFIIS_M"/>
    <property type="match status" value="1"/>
</dbReference>
<dbReference type="Pfam" id="PF01096">
    <property type="entry name" value="Zn_ribbon_TFIIS"/>
    <property type="match status" value="1"/>
</dbReference>
<evidence type="ECO:0000259" key="10">
    <source>
        <dbReference type="PROSITE" id="PS51321"/>
    </source>
</evidence>
<evidence type="ECO:0000256" key="2">
    <source>
        <dbReference type="ARBA" id="ARBA00009647"/>
    </source>
</evidence>
<reference evidence="11" key="1">
    <citation type="journal article" date="2023" name="Mol. Biol. Evol.">
        <title>Third-Generation Sequencing Reveals the Adaptive Role of the Epigenome in Three Deep-Sea Polychaetes.</title>
        <authorList>
            <person name="Perez M."/>
            <person name="Aroh O."/>
            <person name="Sun Y."/>
            <person name="Lan Y."/>
            <person name="Juniper S.K."/>
            <person name="Young C.R."/>
            <person name="Angers B."/>
            <person name="Qian P.Y."/>
        </authorList>
    </citation>
    <scope>NUCLEOTIDE SEQUENCE</scope>
    <source>
        <strain evidence="11">P08H-3</strain>
    </source>
</reference>
<dbReference type="Proteomes" id="UP001208570">
    <property type="component" value="Unassembled WGS sequence"/>
</dbReference>